<dbReference type="Pfam" id="PF02657">
    <property type="entry name" value="SufE"/>
    <property type="match status" value="1"/>
</dbReference>
<dbReference type="EMBL" id="CP022389">
    <property type="protein sequence ID" value="ATA94047.1"/>
    <property type="molecule type" value="Genomic_DNA"/>
</dbReference>
<sequence length="140" mass="16174">MSIQEIQNEIVAEFSFFDDWMQRYEHMIELGKSLPLIEEQYKTDDYLIKGCQSKVWLFAQMKDGKVIYTADSDAIITKGIVALLVRVFSNQTPEAIVKADTKFIDEIGLKEHLSPTRANGLISMLEEMKRYALVYQLKES</sequence>
<feature type="domain" description="Fe-S metabolism associated" evidence="2">
    <location>
        <begin position="12"/>
        <end position="130"/>
    </location>
</feature>
<dbReference type="Proteomes" id="UP000243753">
    <property type="component" value="Chromosome"/>
</dbReference>
<reference evidence="3" key="3">
    <citation type="journal article" date="2017" name="Genome Announc.">
        <title>Twelve Complete Reference Genomes of Clinical Isolates in the Capnocytophaga Genus.</title>
        <authorList>
            <person name="Villarma A."/>
            <person name="Gulvik C.A."/>
            <person name="Rowe L.A."/>
            <person name="Sheth M."/>
            <person name="Juieng P."/>
            <person name="Nicholson A.C."/>
            <person name="Loparev V.N."/>
            <person name="McQuiston J.R."/>
        </authorList>
    </citation>
    <scope>NUCLEOTIDE SEQUENCE</scope>
    <source>
        <strain evidence="3">H3936</strain>
    </source>
</reference>
<evidence type="ECO:0000256" key="1">
    <source>
        <dbReference type="ARBA" id="ARBA00010282"/>
    </source>
</evidence>
<comment type="similarity">
    <text evidence="1">Belongs to the SufE family.</text>
</comment>
<dbReference type="SUPFAM" id="SSF82649">
    <property type="entry name" value="SufE/NifU"/>
    <property type="match status" value="1"/>
</dbReference>
<gene>
    <name evidence="4" type="ORF">CCAN11_2110008</name>
    <name evidence="3" type="ORF">CGC54_06735</name>
</gene>
<dbReference type="EMBL" id="CDOK01000126">
    <property type="protein sequence ID" value="CEN50227.1"/>
    <property type="molecule type" value="Genomic_DNA"/>
</dbReference>
<organism evidence="4 5">
    <name type="scientific">Capnocytophaga canimorsus</name>
    <dbReference type="NCBI Taxonomy" id="28188"/>
    <lineage>
        <taxon>Bacteria</taxon>
        <taxon>Pseudomonadati</taxon>
        <taxon>Bacteroidota</taxon>
        <taxon>Flavobacteriia</taxon>
        <taxon>Flavobacteriales</taxon>
        <taxon>Flavobacteriaceae</taxon>
        <taxon>Capnocytophaga</taxon>
    </lineage>
</organism>
<evidence type="ECO:0000313" key="5">
    <source>
        <dbReference type="Proteomes" id="UP000039370"/>
    </source>
</evidence>
<dbReference type="Gene3D" id="3.90.1010.10">
    <property type="match status" value="1"/>
</dbReference>
<accession>A0A0B7IJR9</accession>
<dbReference type="Proteomes" id="UP000039370">
    <property type="component" value="Unassembled WGS sequence"/>
</dbReference>
<dbReference type="PANTHER" id="PTHR43597">
    <property type="entry name" value="SULFUR ACCEPTOR PROTEIN CSDE"/>
    <property type="match status" value="1"/>
</dbReference>
<evidence type="ECO:0000313" key="4">
    <source>
        <dbReference type="EMBL" id="CEN50227.1"/>
    </source>
</evidence>
<dbReference type="AlphaFoldDB" id="A0A0B7IJR9"/>
<proteinExistence type="inferred from homology"/>
<evidence type="ECO:0000259" key="2">
    <source>
        <dbReference type="Pfam" id="PF02657"/>
    </source>
</evidence>
<reference evidence="6" key="4">
    <citation type="submission" date="2017-06" db="EMBL/GenBank/DDBJ databases">
        <title>Capnocytophaga spp. assemblies.</title>
        <authorList>
            <person name="Gulvik C.A."/>
        </authorList>
    </citation>
    <scope>NUCLEOTIDE SEQUENCE [LARGE SCALE GENOMIC DNA]</scope>
    <source>
        <strain evidence="6">H3936</strain>
    </source>
</reference>
<dbReference type="InterPro" id="IPR003808">
    <property type="entry name" value="Fe-S_metab-assoc_dom"/>
</dbReference>
<reference evidence="5" key="2">
    <citation type="submission" date="2015-01" db="EMBL/GenBank/DDBJ databases">
        <authorList>
            <person name="MANFREDI Pablo"/>
        </authorList>
    </citation>
    <scope>NUCLEOTIDE SEQUENCE [LARGE SCALE GENOMIC DNA]</scope>
    <source>
        <strain evidence="5">Cc11</strain>
    </source>
</reference>
<protein>
    <submittedName>
        <fullName evidence="3">Fe-S metabolism protein SufE</fullName>
    </submittedName>
    <submittedName>
        <fullName evidence="4">Uncharacterized sufE-like protein</fullName>
    </submittedName>
</protein>
<evidence type="ECO:0000313" key="6">
    <source>
        <dbReference type="Proteomes" id="UP000243753"/>
    </source>
</evidence>
<dbReference type="PANTHER" id="PTHR43597:SF5">
    <property type="entry name" value="SUFE-LIKE PROTEIN 2, CHLOROPLASTIC"/>
    <property type="match status" value="1"/>
</dbReference>
<reference evidence="4" key="1">
    <citation type="submission" date="2015-01" db="EMBL/GenBank/DDBJ databases">
        <authorList>
            <person name="Xiang T."/>
            <person name="Song Y."/>
            <person name="Huang L."/>
            <person name="Wang B."/>
            <person name="Wu P."/>
        </authorList>
    </citation>
    <scope>NUCLEOTIDE SEQUENCE [LARGE SCALE GENOMIC DNA]</scope>
    <source>
        <strain evidence="4">Cc11</strain>
    </source>
</reference>
<dbReference type="RefSeq" id="WP_041986219.1">
    <property type="nucleotide sequence ID" value="NZ_BOQI01000003.1"/>
</dbReference>
<evidence type="ECO:0000313" key="3">
    <source>
        <dbReference type="EMBL" id="ATA94047.1"/>
    </source>
</evidence>
<name>A0A0B7IJR9_9FLAO</name>